<dbReference type="GO" id="GO:0008641">
    <property type="term" value="F:ubiquitin-like modifier activating enzyme activity"/>
    <property type="evidence" value="ECO:0007669"/>
    <property type="project" value="InterPro"/>
</dbReference>
<keyword evidence="2" id="KW-0808">Transferase</keyword>
<organism evidence="2 3">
    <name type="scientific">Stylophora pistillata</name>
    <name type="common">Smooth cauliflower coral</name>
    <dbReference type="NCBI Taxonomy" id="50429"/>
    <lineage>
        <taxon>Eukaryota</taxon>
        <taxon>Metazoa</taxon>
        <taxon>Cnidaria</taxon>
        <taxon>Anthozoa</taxon>
        <taxon>Hexacorallia</taxon>
        <taxon>Scleractinia</taxon>
        <taxon>Astrocoeniina</taxon>
        <taxon>Pocilloporidae</taxon>
        <taxon>Stylophora</taxon>
    </lineage>
</organism>
<dbReference type="GO" id="GO:0016779">
    <property type="term" value="F:nucleotidyltransferase activity"/>
    <property type="evidence" value="ECO:0007669"/>
    <property type="project" value="UniProtKB-KW"/>
</dbReference>
<reference evidence="3" key="1">
    <citation type="journal article" date="2017" name="bioRxiv">
        <title>Comparative analysis of the genomes of Stylophora pistillata and Acropora digitifera provides evidence for extensive differences between species of corals.</title>
        <authorList>
            <person name="Voolstra C.R."/>
            <person name="Li Y."/>
            <person name="Liew Y.J."/>
            <person name="Baumgarten S."/>
            <person name="Zoccola D."/>
            <person name="Flot J.-F."/>
            <person name="Tambutte S."/>
            <person name="Allemand D."/>
            <person name="Aranda M."/>
        </authorList>
    </citation>
    <scope>NUCLEOTIDE SEQUENCE [LARGE SCALE GENOMIC DNA]</scope>
</reference>
<name>A0A2B4RS86_STYPI</name>
<dbReference type="PANTHER" id="PTHR43267">
    <property type="entry name" value="TRNA THREONYLCARBAMOYLADENOSINE DEHYDRATASE"/>
    <property type="match status" value="1"/>
</dbReference>
<dbReference type="InterPro" id="IPR000594">
    <property type="entry name" value="ThiF_NAD_FAD-bd"/>
</dbReference>
<dbReference type="Pfam" id="PF00899">
    <property type="entry name" value="ThiF"/>
    <property type="match status" value="1"/>
</dbReference>
<dbReference type="GO" id="GO:0061504">
    <property type="term" value="P:cyclic threonylcarbamoyladenosine biosynthetic process"/>
    <property type="evidence" value="ECO:0007669"/>
    <property type="project" value="TreeGrafter"/>
</dbReference>
<feature type="domain" description="THIF-type NAD/FAD binding fold" evidence="1">
    <location>
        <begin position="140"/>
        <end position="295"/>
    </location>
</feature>
<evidence type="ECO:0000313" key="3">
    <source>
        <dbReference type="Proteomes" id="UP000225706"/>
    </source>
</evidence>
<protein>
    <submittedName>
        <fullName evidence="2">Adenylyltransferase and sulfurtransferase MOCS3</fullName>
    </submittedName>
</protein>
<accession>A0A2B4RS86</accession>
<evidence type="ECO:0000313" key="2">
    <source>
        <dbReference type="EMBL" id="PFX20036.1"/>
    </source>
</evidence>
<dbReference type="Gene3D" id="3.40.50.720">
    <property type="entry name" value="NAD(P)-binding Rossmann-like Domain"/>
    <property type="match status" value="1"/>
</dbReference>
<keyword evidence="2" id="KW-0548">Nucleotidyltransferase</keyword>
<dbReference type="STRING" id="50429.A0A2B4RS86"/>
<dbReference type="EMBL" id="LSMT01000333">
    <property type="protein sequence ID" value="PFX20036.1"/>
    <property type="molecule type" value="Genomic_DNA"/>
</dbReference>
<dbReference type="InterPro" id="IPR045886">
    <property type="entry name" value="ThiF/MoeB/HesA"/>
</dbReference>
<evidence type="ECO:0000259" key="1">
    <source>
        <dbReference type="Pfam" id="PF00899"/>
    </source>
</evidence>
<dbReference type="SUPFAM" id="SSF69572">
    <property type="entry name" value="Activating enzymes of the ubiquitin-like proteins"/>
    <property type="match status" value="1"/>
</dbReference>
<dbReference type="GO" id="GO:0061503">
    <property type="term" value="F:tRNA threonylcarbamoyladenosine dehydratase"/>
    <property type="evidence" value="ECO:0007669"/>
    <property type="project" value="TreeGrafter"/>
</dbReference>
<dbReference type="PANTHER" id="PTHR43267:SF3">
    <property type="entry name" value="THIF PROTEIN"/>
    <property type="match status" value="1"/>
</dbReference>
<dbReference type="InterPro" id="IPR035985">
    <property type="entry name" value="Ubiquitin-activating_enz"/>
</dbReference>
<dbReference type="Proteomes" id="UP000225706">
    <property type="component" value="Unassembled WGS sequence"/>
</dbReference>
<dbReference type="AlphaFoldDB" id="A0A2B4RS86"/>
<proteinExistence type="predicted"/>
<comment type="caution">
    <text evidence="2">The sequence shown here is derived from an EMBL/GenBank/DDBJ whole genome shotgun (WGS) entry which is preliminary data.</text>
</comment>
<sequence length="432" mass="48381">MNERDLHRVVCLMQPNFLDILKRNEADRKVFSLTTFDGGDTIHVRVASTDKSDKKDILTRVAFKVFEELPRQSAKLHLIASSLVAGLADLNQLKIAILVSEDDCVRIFVKPESDKPVEEAAVLCLPNRFHLFNDDGIIDLRLLADRRVAVVGLGSGGSHVAMELTKSGVGKFILVDYDRIELQNVIRHVCGLRDLGRLKTNAMRDRILEKNPFAEIEIYNSDVNNLEQARQIFKGCDIIIAATDNIMSRFNINNLSLELGIVTLYAACSVRASGGQVVRVRPNDGPCFSCVYVDAAMEAVEEEMSSFAQARAAFPPYIGDDEVEANIQVGLSSDIIPVANMLVKVALVELCRGENTALASLEEDLDGSFYMWANRREQEYYHLYSEDSFHKSDEPAILRWYQLRSKRRTDCMICQGMEGSARNRAFFSSKGS</sequence>
<keyword evidence="3" id="KW-1185">Reference proteome</keyword>
<gene>
    <name evidence="2" type="primary">moc-3</name>
    <name evidence="2" type="ORF">AWC38_SpisGene15518</name>
</gene>